<keyword evidence="3 5" id="KW-0472">Membrane</keyword>
<dbReference type="GO" id="GO:0016020">
    <property type="term" value="C:membrane"/>
    <property type="evidence" value="ECO:0007669"/>
    <property type="project" value="UniProtKB-SubCell"/>
</dbReference>
<feature type="chain" id="PRO_5030822854" evidence="6">
    <location>
        <begin position="21"/>
        <end position="263"/>
    </location>
</feature>
<dbReference type="SUPFAM" id="SSF48726">
    <property type="entry name" value="Immunoglobulin"/>
    <property type="match status" value="1"/>
</dbReference>
<keyword evidence="8" id="KW-1185">Reference proteome</keyword>
<proteinExistence type="predicted"/>
<protein>
    <submittedName>
        <fullName evidence="9">SLAM family member 9-like</fullName>
    </submittedName>
</protein>
<dbReference type="SMART" id="SM00409">
    <property type="entry name" value="IG"/>
    <property type="match status" value="1"/>
</dbReference>
<evidence type="ECO:0000256" key="4">
    <source>
        <dbReference type="ARBA" id="ARBA00023180"/>
    </source>
</evidence>
<dbReference type="InterPro" id="IPR003599">
    <property type="entry name" value="Ig_sub"/>
</dbReference>
<gene>
    <name evidence="9" type="primary">LOC113997218</name>
</gene>
<dbReference type="InterPro" id="IPR015631">
    <property type="entry name" value="CD2/SLAM_rcpt"/>
</dbReference>
<evidence type="ECO:0000313" key="9">
    <source>
        <dbReference type="RefSeq" id="XP_039246293.1"/>
    </source>
</evidence>
<evidence type="ECO:0000256" key="2">
    <source>
        <dbReference type="ARBA" id="ARBA00022729"/>
    </source>
</evidence>
<evidence type="ECO:0000256" key="5">
    <source>
        <dbReference type="SAM" id="Phobius"/>
    </source>
</evidence>
<evidence type="ECO:0000259" key="7">
    <source>
        <dbReference type="PROSITE" id="PS50835"/>
    </source>
</evidence>
<evidence type="ECO:0000313" key="8">
    <source>
        <dbReference type="Proteomes" id="UP000504627"/>
    </source>
</evidence>
<dbReference type="InParanoid" id="A0A7R5L4Y4"/>
<dbReference type="AlphaFoldDB" id="A0A7R5L4Y4"/>
<dbReference type="GeneID" id="113997218"/>
<keyword evidence="5" id="KW-0812">Transmembrane</keyword>
<keyword evidence="5" id="KW-1133">Transmembrane helix</keyword>
<feature type="domain" description="Ig-like" evidence="7">
    <location>
        <begin position="122"/>
        <end position="196"/>
    </location>
</feature>
<dbReference type="PANTHER" id="PTHR12080:SF55">
    <property type="entry name" value="LYMPHOCYTE FUNCTION-ASSOCIATED ANTIGEN 3"/>
    <property type="match status" value="1"/>
</dbReference>
<dbReference type="InterPro" id="IPR036179">
    <property type="entry name" value="Ig-like_dom_sf"/>
</dbReference>
<sequence>MDRFRFLLLALLALLRRATGYGMMTEVVGAEGGSVTFHIHGPTRSTAVWSFDGVPIVTLEFGEPPVALFADKKYETRFTFSEQGRALTISQLRMEDAGTYSAQSWFIESIYTLQVYRELAEPRVSCEAQNCSGGGCRYALHCSAPGPGLGSVSYGWSEGEQPRGEGPTVLLEESPPDGSVSLTCRAQNPVSNSSVTVWPGHLCAGNTTHPLPTGPRSSSLARVGAVAVAEAAALAGVFLVFYCRDKKAGPWDEFLAWKPTGQG</sequence>
<feature type="signal peptide" evidence="6">
    <location>
        <begin position="1"/>
        <end position="20"/>
    </location>
</feature>
<dbReference type="RefSeq" id="XP_039246293.1">
    <property type="nucleotide sequence ID" value="XM_039390359.1"/>
</dbReference>
<dbReference type="PANTHER" id="PTHR12080">
    <property type="entry name" value="SIGNALING LYMPHOCYTIC ACTIVATION MOLECULE"/>
    <property type="match status" value="1"/>
</dbReference>
<accession>A0A7R5L4Y4</accession>
<dbReference type="PROSITE" id="PS50835">
    <property type="entry name" value="IG_LIKE"/>
    <property type="match status" value="1"/>
</dbReference>
<reference evidence="9" key="1">
    <citation type="submission" date="2025-08" db="UniProtKB">
        <authorList>
            <consortium name="RefSeq"/>
        </authorList>
    </citation>
    <scope>IDENTIFICATION</scope>
    <source>
        <tissue evidence="9">Muscle</tissue>
    </source>
</reference>
<evidence type="ECO:0000256" key="1">
    <source>
        <dbReference type="ARBA" id="ARBA00004370"/>
    </source>
</evidence>
<dbReference type="Gene3D" id="2.60.40.10">
    <property type="entry name" value="Immunoglobulins"/>
    <property type="match status" value="2"/>
</dbReference>
<dbReference type="InterPro" id="IPR007110">
    <property type="entry name" value="Ig-like_dom"/>
</dbReference>
<evidence type="ECO:0000256" key="6">
    <source>
        <dbReference type="SAM" id="SignalP"/>
    </source>
</evidence>
<dbReference type="Proteomes" id="UP000504627">
    <property type="component" value="Unplaced"/>
</dbReference>
<name>A0A7R5L4Y4_9PASS</name>
<comment type="subcellular location">
    <subcellularLocation>
        <location evidence="1">Membrane</location>
    </subcellularLocation>
</comment>
<organism evidence="8 9">
    <name type="scientific">Pipra filicauda</name>
    <name type="common">Wire-tailed manakin</name>
    <dbReference type="NCBI Taxonomy" id="649802"/>
    <lineage>
        <taxon>Eukaryota</taxon>
        <taxon>Metazoa</taxon>
        <taxon>Chordata</taxon>
        <taxon>Craniata</taxon>
        <taxon>Vertebrata</taxon>
        <taxon>Euteleostomi</taxon>
        <taxon>Archelosauria</taxon>
        <taxon>Archosauria</taxon>
        <taxon>Dinosauria</taxon>
        <taxon>Saurischia</taxon>
        <taxon>Theropoda</taxon>
        <taxon>Coelurosauria</taxon>
        <taxon>Aves</taxon>
        <taxon>Neognathae</taxon>
        <taxon>Neoaves</taxon>
        <taxon>Telluraves</taxon>
        <taxon>Australaves</taxon>
        <taxon>Passeriformes</taxon>
        <taxon>Pipridae</taxon>
        <taxon>Pipra</taxon>
    </lineage>
</organism>
<feature type="transmembrane region" description="Helical" evidence="5">
    <location>
        <begin position="220"/>
        <end position="242"/>
    </location>
</feature>
<dbReference type="InterPro" id="IPR013783">
    <property type="entry name" value="Ig-like_fold"/>
</dbReference>
<keyword evidence="2 6" id="KW-0732">Signal</keyword>
<keyword evidence="4" id="KW-0325">Glycoprotein</keyword>
<evidence type="ECO:0000256" key="3">
    <source>
        <dbReference type="ARBA" id="ARBA00023136"/>
    </source>
</evidence>